<dbReference type="GO" id="GO:0032502">
    <property type="term" value="P:developmental process"/>
    <property type="evidence" value="ECO:0007669"/>
    <property type="project" value="TreeGrafter"/>
</dbReference>
<dbReference type="PANTHER" id="PTHR23349:SF68">
    <property type="entry name" value="FI14601P"/>
    <property type="match status" value="1"/>
</dbReference>
<dbReference type="RefSeq" id="XP_019625359.1">
    <property type="nucleotide sequence ID" value="XM_019769800.1"/>
</dbReference>
<dbReference type="GeneID" id="109470736"/>
<dbReference type="PANTHER" id="PTHR23349">
    <property type="entry name" value="BASIC HELIX-LOOP-HELIX TRANSCRIPTION FACTOR, TWIST"/>
    <property type="match status" value="1"/>
</dbReference>
<dbReference type="AlphaFoldDB" id="A0A6P4YUB1"/>
<feature type="compositionally biased region" description="Polar residues" evidence="6">
    <location>
        <begin position="55"/>
        <end position="64"/>
    </location>
</feature>
<dbReference type="GO" id="GO:0000981">
    <property type="term" value="F:DNA-binding transcription factor activity, RNA polymerase II-specific"/>
    <property type="evidence" value="ECO:0007669"/>
    <property type="project" value="TreeGrafter"/>
</dbReference>
<dbReference type="KEGG" id="bbel:109470736"/>
<evidence type="ECO:0000313" key="9">
    <source>
        <dbReference type="RefSeq" id="XP_019625359.1"/>
    </source>
</evidence>
<dbReference type="InterPro" id="IPR011598">
    <property type="entry name" value="bHLH_dom"/>
</dbReference>
<reference evidence="9" key="1">
    <citation type="submission" date="2025-08" db="UniProtKB">
        <authorList>
            <consortium name="RefSeq"/>
        </authorList>
    </citation>
    <scope>IDENTIFICATION</scope>
    <source>
        <tissue evidence="9">Gonad</tissue>
    </source>
</reference>
<organism evidence="8 9">
    <name type="scientific">Branchiostoma belcheri</name>
    <name type="common">Amphioxus</name>
    <dbReference type="NCBI Taxonomy" id="7741"/>
    <lineage>
        <taxon>Eukaryota</taxon>
        <taxon>Metazoa</taxon>
        <taxon>Chordata</taxon>
        <taxon>Cephalochordata</taxon>
        <taxon>Leptocardii</taxon>
        <taxon>Amphioxiformes</taxon>
        <taxon>Branchiostomatidae</taxon>
        <taxon>Branchiostoma</taxon>
    </lineage>
</organism>
<dbReference type="GO" id="GO:0005634">
    <property type="term" value="C:nucleus"/>
    <property type="evidence" value="ECO:0007669"/>
    <property type="project" value="UniProtKB-SubCell"/>
</dbReference>
<evidence type="ECO:0000256" key="1">
    <source>
        <dbReference type="ARBA" id="ARBA00004123"/>
    </source>
</evidence>
<dbReference type="GO" id="GO:0000977">
    <property type="term" value="F:RNA polymerase II transcription regulatory region sequence-specific DNA binding"/>
    <property type="evidence" value="ECO:0007669"/>
    <property type="project" value="TreeGrafter"/>
</dbReference>
<evidence type="ECO:0000259" key="7">
    <source>
        <dbReference type="PROSITE" id="PS50888"/>
    </source>
</evidence>
<evidence type="ECO:0000256" key="2">
    <source>
        <dbReference type="ARBA" id="ARBA00023015"/>
    </source>
</evidence>
<dbReference type="PROSITE" id="PS50888">
    <property type="entry name" value="BHLH"/>
    <property type="match status" value="1"/>
</dbReference>
<dbReference type="Gene3D" id="4.10.280.10">
    <property type="entry name" value="Helix-loop-helix DNA-binding domain"/>
    <property type="match status" value="1"/>
</dbReference>
<evidence type="ECO:0000256" key="6">
    <source>
        <dbReference type="SAM" id="MobiDB-lite"/>
    </source>
</evidence>
<gene>
    <name evidence="9" type="primary">LOC109470736</name>
</gene>
<accession>A0A6P4YUB1</accession>
<dbReference type="SUPFAM" id="SSF47459">
    <property type="entry name" value="HLH, helix-loop-helix DNA-binding domain"/>
    <property type="match status" value="1"/>
</dbReference>
<feature type="compositionally biased region" description="Basic residues" evidence="6">
    <location>
        <begin position="95"/>
        <end position="119"/>
    </location>
</feature>
<evidence type="ECO:0000256" key="5">
    <source>
        <dbReference type="ARBA" id="ARBA00023242"/>
    </source>
</evidence>
<name>A0A6P4YUB1_BRABE</name>
<keyword evidence="4" id="KW-0804">Transcription</keyword>
<keyword evidence="2" id="KW-0805">Transcription regulation</keyword>
<dbReference type="FunFam" id="4.10.280.10:FF:000010">
    <property type="entry name" value="Scleraxis bHLH transcription factor"/>
    <property type="match status" value="1"/>
</dbReference>
<dbReference type="Proteomes" id="UP000515135">
    <property type="component" value="Unplaced"/>
</dbReference>
<keyword evidence="3" id="KW-0238">DNA-binding</keyword>
<dbReference type="GO" id="GO:0046983">
    <property type="term" value="F:protein dimerization activity"/>
    <property type="evidence" value="ECO:0007669"/>
    <property type="project" value="InterPro"/>
</dbReference>
<proteinExistence type="predicted"/>
<feature type="compositionally biased region" description="Basic and acidic residues" evidence="6">
    <location>
        <begin position="192"/>
        <end position="207"/>
    </location>
</feature>
<sequence length="238" mass="26417">MSLVGGYAIHPVTASHHHHGEPYPAFPPGPCRPEDSPYTYTGWAFAAQATELSPMSPDQYSVNGYSPMSSPSVSPPDYPTRHHRGHETFPPPNGFHHHHHHGHHLNGVHHHGAPLKRPRGSANKKERRRTQSINSAFAELRDRIPNVPADTKLSKIKTLRLATSYIAYLMDVLNKPEGQGTGTGDASGFQADLKKMDSRDDSRREDMGSILQSSIKSEKKSKGRTGWPQHVWALELKP</sequence>
<comment type="subcellular location">
    <subcellularLocation>
        <location evidence="1">Nucleus</location>
    </subcellularLocation>
</comment>
<feature type="domain" description="BHLH" evidence="7">
    <location>
        <begin position="117"/>
        <end position="169"/>
    </location>
</feature>
<feature type="region of interest" description="Disordered" evidence="6">
    <location>
        <begin position="55"/>
        <end position="130"/>
    </location>
</feature>
<keyword evidence="5" id="KW-0539">Nucleus</keyword>
<dbReference type="InterPro" id="IPR036638">
    <property type="entry name" value="HLH_DNA-bd_sf"/>
</dbReference>
<evidence type="ECO:0000313" key="8">
    <source>
        <dbReference type="Proteomes" id="UP000515135"/>
    </source>
</evidence>
<protein>
    <submittedName>
        <fullName evidence="9">Heart- and neural crest derivatives-expressed protein 2-like</fullName>
    </submittedName>
</protein>
<feature type="region of interest" description="Disordered" evidence="6">
    <location>
        <begin position="179"/>
        <end position="238"/>
    </location>
</feature>
<dbReference type="Pfam" id="PF00010">
    <property type="entry name" value="HLH"/>
    <property type="match status" value="1"/>
</dbReference>
<keyword evidence="8" id="KW-1185">Reference proteome</keyword>
<dbReference type="SMART" id="SM00353">
    <property type="entry name" value="HLH"/>
    <property type="match status" value="1"/>
</dbReference>
<evidence type="ECO:0000256" key="3">
    <source>
        <dbReference type="ARBA" id="ARBA00023125"/>
    </source>
</evidence>
<evidence type="ECO:0000256" key="4">
    <source>
        <dbReference type="ARBA" id="ARBA00023163"/>
    </source>
</evidence>
<dbReference type="OrthoDB" id="10055449at2759"/>
<dbReference type="InterPro" id="IPR050283">
    <property type="entry name" value="E-box_TF_Regulators"/>
</dbReference>
<dbReference type="CDD" id="cd11466">
    <property type="entry name" value="bHLH_TS_HAND"/>
    <property type="match status" value="1"/>
</dbReference>